<feature type="chain" id="PRO_5046109938" evidence="2">
    <location>
        <begin position="19"/>
        <end position="283"/>
    </location>
</feature>
<keyword evidence="4" id="KW-1185">Reference proteome</keyword>
<dbReference type="Proteomes" id="UP001648503">
    <property type="component" value="Unassembled WGS sequence"/>
</dbReference>
<name>A0ABQ8F7P0_9FUNG</name>
<evidence type="ECO:0000313" key="4">
    <source>
        <dbReference type="Proteomes" id="UP001648503"/>
    </source>
</evidence>
<gene>
    <name evidence="3" type="ORF">BASA50_007209</name>
</gene>
<feature type="compositionally biased region" description="Polar residues" evidence="1">
    <location>
        <begin position="77"/>
        <end position="87"/>
    </location>
</feature>
<accession>A0ABQ8F7P0</accession>
<dbReference type="EMBL" id="JAFCIX010000349">
    <property type="protein sequence ID" value="KAH6593651.1"/>
    <property type="molecule type" value="Genomic_DNA"/>
</dbReference>
<comment type="caution">
    <text evidence="3">The sequence shown here is derived from an EMBL/GenBank/DDBJ whole genome shotgun (WGS) entry which is preliminary data.</text>
</comment>
<protein>
    <submittedName>
        <fullName evidence="3">Uncharacterized protein</fullName>
    </submittedName>
</protein>
<feature type="signal peptide" evidence="2">
    <location>
        <begin position="1"/>
        <end position="18"/>
    </location>
</feature>
<reference evidence="3 4" key="1">
    <citation type="submission" date="2021-02" db="EMBL/GenBank/DDBJ databases">
        <title>Variation within the Batrachochytrium salamandrivorans European outbreak.</title>
        <authorList>
            <person name="Kelly M."/>
            <person name="Pasmans F."/>
            <person name="Shea T.P."/>
            <person name="Munoz J.F."/>
            <person name="Carranza S."/>
            <person name="Cuomo C.A."/>
            <person name="Martel A."/>
        </authorList>
    </citation>
    <scope>NUCLEOTIDE SEQUENCE [LARGE SCALE GENOMIC DNA]</scope>
    <source>
        <strain evidence="3 4">AMFP18/2</strain>
    </source>
</reference>
<evidence type="ECO:0000313" key="3">
    <source>
        <dbReference type="EMBL" id="KAH6593651.1"/>
    </source>
</evidence>
<sequence length="283" mass="30896">MQFFHLFSFVVAASYAAALPQPAELSGKYSNNVDTTLASGLEARSYQPGLNSYKESATLMSLERRGNSGSDSSPSSATTPEHTVNVPFTDNDVTYMNLASTINNVKNDGYTLLGDEEKAGKSIDGPVGAMLTMYLGKATYIISAVNLWVENSVFDILKVIESGLGKDEYSRILPELEGHLKDAGGNLISGMDEVVGYTTTIAEGVQHAAVYFTRLRGAFQAAFFGCFGYIGRLRVELKKFASGKTLYGYLGGIHNAIINFINNDHDPMYFKLSRELDDAYYKD</sequence>
<evidence type="ECO:0000256" key="2">
    <source>
        <dbReference type="SAM" id="SignalP"/>
    </source>
</evidence>
<evidence type="ECO:0000256" key="1">
    <source>
        <dbReference type="SAM" id="MobiDB-lite"/>
    </source>
</evidence>
<proteinExistence type="predicted"/>
<keyword evidence="2" id="KW-0732">Signal</keyword>
<feature type="region of interest" description="Disordered" evidence="1">
    <location>
        <begin position="63"/>
        <end position="87"/>
    </location>
</feature>
<organism evidence="3 4">
    <name type="scientific">Batrachochytrium salamandrivorans</name>
    <dbReference type="NCBI Taxonomy" id="1357716"/>
    <lineage>
        <taxon>Eukaryota</taxon>
        <taxon>Fungi</taxon>
        <taxon>Fungi incertae sedis</taxon>
        <taxon>Chytridiomycota</taxon>
        <taxon>Chytridiomycota incertae sedis</taxon>
        <taxon>Chytridiomycetes</taxon>
        <taxon>Rhizophydiales</taxon>
        <taxon>Rhizophydiales incertae sedis</taxon>
        <taxon>Batrachochytrium</taxon>
    </lineage>
</organism>